<name>A0A0F9MQH0_9ZZZZ</name>
<sequence length="97" mass="10751">MLKELIIKKNDIVYGETGAGANVTVDTIDDLANGSFAVLTYDGQLISRTGTVGTVANVDFRKPFTLYAMENSLLRSIPFIGKYFRNTFNSHHFSNNN</sequence>
<evidence type="ECO:0000313" key="1">
    <source>
        <dbReference type="EMBL" id="KKN07949.1"/>
    </source>
</evidence>
<accession>A0A0F9MQH0</accession>
<dbReference type="AlphaFoldDB" id="A0A0F9MQH0"/>
<dbReference type="EMBL" id="LAZR01004511">
    <property type="protein sequence ID" value="KKN07949.1"/>
    <property type="molecule type" value="Genomic_DNA"/>
</dbReference>
<gene>
    <name evidence="1" type="ORF">LCGC14_1061680</name>
</gene>
<proteinExistence type="predicted"/>
<comment type="caution">
    <text evidence="1">The sequence shown here is derived from an EMBL/GenBank/DDBJ whole genome shotgun (WGS) entry which is preliminary data.</text>
</comment>
<reference evidence="1" key="1">
    <citation type="journal article" date="2015" name="Nature">
        <title>Complex archaea that bridge the gap between prokaryotes and eukaryotes.</title>
        <authorList>
            <person name="Spang A."/>
            <person name="Saw J.H."/>
            <person name="Jorgensen S.L."/>
            <person name="Zaremba-Niedzwiedzka K."/>
            <person name="Martijn J."/>
            <person name="Lind A.E."/>
            <person name="van Eijk R."/>
            <person name="Schleper C."/>
            <person name="Guy L."/>
            <person name="Ettema T.J."/>
        </authorList>
    </citation>
    <scope>NUCLEOTIDE SEQUENCE</scope>
</reference>
<organism evidence="1">
    <name type="scientific">marine sediment metagenome</name>
    <dbReference type="NCBI Taxonomy" id="412755"/>
    <lineage>
        <taxon>unclassified sequences</taxon>
        <taxon>metagenomes</taxon>
        <taxon>ecological metagenomes</taxon>
    </lineage>
</organism>
<protein>
    <submittedName>
        <fullName evidence="1">Uncharacterized protein</fullName>
    </submittedName>
</protein>